<keyword evidence="2" id="KW-1185">Reference proteome</keyword>
<reference evidence="1 2" key="1">
    <citation type="submission" date="2021-06" db="EMBL/GenBank/DDBJ databases">
        <title>Caerostris extrusa draft genome.</title>
        <authorList>
            <person name="Kono N."/>
            <person name="Arakawa K."/>
        </authorList>
    </citation>
    <scope>NUCLEOTIDE SEQUENCE [LARGE SCALE GENOMIC DNA]</scope>
</reference>
<dbReference type="GO" id="GO:0016592">
    <property type="term" value="C:mediator complex"/>
    <property type="evidence" value="ECO:0007669"/>
    <property type="project" value="TreeGrafter"/>
</dbReference>
<comment type="caution">
    <text evidence="1">The sequence shown here is derived from an EMBL/GenBank/DDBJ whole genome shotgun (WGS) entry which is preliminary data.</text>
</comment>
<dbReference type="InterPro" id="IPR051999">
    <property type="entry name" value="Mediator_complex_subunit_1"/>
</dbReference>
<protein>
    <submittedName>
        <fullName evidence="1">Uncharacterized protein</fullName>
    </submittedName>
</protein>
<dbReference type="GO" id="GO:0006357">
    <property type="term" value="P:regulation of transcription by RNA polymerase II"/>
    <property type="evidence" value="ECO:0007669"/>
    <property type="project" value="TreeGrafter"/>
</dbReference>
<dbReference type="PANTHER" id="PTHR12881:SF10">
    <property type="entry name" value="MEDIATOR OF RNA POLYMERASE II TRANSCRIPTION SUBUNIT 1"/>
    <property type="match status" value="1"/>
</dbReference>
<gene>
    <name evidence="1" type="ORF">CEXT_536511</name>
</gene>
<sequence>MFYVEIILESTGAVKDVKINHQADPTVIVTCPELVKVLKIQKSQAFLALQALETDLGMLCSIKRGYSLKLTYFISPYDLLDPETKSSIPLTAETVIERGLGQSVTVCIESSTAHKLQTTSLITVTKTTDGRSQPQFAALSNLNSTILPASFCIKIT</sequence>
<dbReference type="GO" id="GO:0003712">
    <property type="term" value="F:transcription coregulator activity"/>
    <property type="evidence" value="ECO:0007669"/>
    <property type="project" value="TreeGrafter"/>
</dbReference>
<evidence type="ECO:0000313" key="1">
    <source>
        <dbReference type="EMBL" id="GIY48617.1"/>
    </source>
</evidence>
<accession>A0AAV4TUI8</accession>
<dbReference type="PANTHER" id="PTHR12881">
    <property type="entry name" value="MEDIATOR OF RNA POLYMERASE II TRANSCRIPTION SUBUNIT 1"/>
    <property type="match status" value="1"/>
</dbReference>
<dbReference type="Proteomes" id="UP001054945">
    <property type="component" value="Unassembled WGS sequence"/>
</dbReference>
<dbReference type="EMBL" id="BPLR01011736">
    <property type="protein sequence ID" value="GIY48617.1"/>
    <property type="molecule type" value="Genomic_DNA"/>
</dbReference>
<name>A0AAV4TUI8_CAEEX</name>
<organism evidence="1 2">
    <name type="scientific">Caerostris extrusa</name>
    <name type="common">Bark spider</name>
    <name type="synonym">Caerostris bankana</name>
    <dbReference type="NCBI Taxonomy" id="172846"/>
    <lineage>
        <taxon>Eukaryota</taxon>
        <taxon>Metazoa</taxon>
        <taxon>Ecdysozoa</taxon>
        <taxon>Arthropoda</taxon>
        <taxon>Chelicerata</taxon>
        <taxon>Arachnida</taxon>
        <taxon>Araneae</taxon>
        <taxon>Araneomorphae</taxon>
        <taxon>Entelegynae</taxon>
        <taxon>Araneoidea</taxon>
        <taxon>Araneidae</taxon>
        <taxon>Caerostris</taxon>
    </lineage>
</organism>
<evidence type="ECO:0000313" key="2">
    <source>
        <dbReference type="Proteomes" id="UP001054945"/>
    </source>
</evidence>
<dbReference type="AlphaFoldDB" id="A0AAV4TUI8"/>
<proteinExistence type="predicted"/>